<dbReference type="GO" id="GO:0017004">
    <property type="term" value="P:cytochrome complex assembly"/>
    <property type="evidence" value="ECO:0007669"/>
    <property type="project" value="InterPro"/>
</dbReference>
<feature type="transmembrane region" description="Helical" evidence="6">
    <location>
        <begin position="166"/>
        <end position="191"/>
    </location>
</feature>
<evidence type="ECO:0000259" key="7">
    <source>
        <dbReference type="Pfam" id="PF02683"/>
    </source>
</evidence>
<organism evidence="8 9">
    <name type="scientific">Rhodoglobus vestalii</name>
    <dbReference type="NCBI Taxonomy" id="193384"/>
    <lineage>
        <taxon>Bacteria</taxon>
        <taxon>Bacillati</taxon>
        <taxon>Actinomycetota</taxon>
        <taxon>Actinomycetes</taxon>
        <taxon>Micrococcales</taxon>
        <taxon>Microbacteriaceae</taxon>
        <taxon>Rhodoglobus</taxon>
    </lineage>
</organism>
<dbReference type="EMBL" id="VFRA01000001">
    <property type="protein sequence ID" value="TQO20948.1"/>
    <property type="molecule type" value="Genomic_DNA"/>
</dbReference>
<dbReference type="Proteomes" id="UP000316560">
    <property type="component" value="Unassembled WGS sequence"/>
</dbReference>
<evidence type="ECO:0000256" key="3">
    <source>
        <dbReference type="ARBA" id="ARBA00022692"/>
    </source>
</evidence>
<feature type="transmembrane region" description="Helical" evidence="6">
    <location>
        <begin position="80"/>
        <end position="103"/>
    </location>
</feature>
<sequence>MLSLILVSFVAGVLTVAAPCILPLLPVIVGGSIARTSSNAAIAERQWFRPIVIAASLAVSVVAFTLLLKATTALLGVPQVVWQILAGGILIIFGLTLVFPSLWERFMLTTGIQNRANAVVNRSYSRGGLGGDIMLGAALGPTFSSCSPTYALILATVLPVSFAEGIVYIVVYAAGLAIALLLIAFLGQAFARKLGWLANPNGTFKRVVGIVLIAVGAAVILGLDKQFQSFVLEQGWYDPIQEFEEGITG</sequence>
<dbReference type="InterPro" id="IPR051790">
    <property type="entry name" value="Cytochrome_c-biogenesis_DsbD"/>
</dbReference>
<reference evidence="8 9" key="1">
    <citation type="submission" date="2019-06" db="EMBL/GenBank/DDBJ databases">
        <title>Sequencing the genomes of 1000 actinobacteria strains.</title>
        <authorList>
            <person name="Klenk H.-P."/>
        </authorList>
    </citation>
    <scope>NUCLEOTIDE SEQUENCE [LARGE SCALE GENOMIC DNA]</scope>
    <source>
        <strain evidence="8 9">DSM 21947</strain>
    </source>
</reference>
<feature type="transmembrane region" description="Helical" evidence="6">
    <location>
        <begin position="133"/>
        <end position="154"/>
    </location>
</feature>
<evidence type="ECO:0000313" key="8">
    <source>
        <dbReference type="EMBL" id="TQO20948.1"/>
    </source>
</evidence>
<keyword evidence="9" id="KW-1185">Reference proteome</keyword>
<gene>
    <name evidence="8" type="ORF">FB472_2604</name>
</gene>
<dbReference type="PANTHER" id="PTHR31272">
    <property type="entry name" value="CYTOCHROME C-TYPE BIOGENESIS PROTEIN HI_1454-RELATED"/>
    <property type="match status" value="1"/>
</dbReference>
<dbReference type="PANTHER" id="PTHR31272:SF9">
    <property type="entry name" value="BLL1027 PROTEIN"/>
    <property type="match status" value="1"/>
</dbReference>
<dbReference type="GO" id="GO:0016020">
    <property type="term" value="C:membrane"/>
    <property type="evidence" value="ECO:0007669"/>
    <property type="project" value="UniProtKB-SubCell"/>
</dbReference>
<comment type="caution">
    <text evidence="8">The sequence shown here is derived from an EMBL/GenBank/DDBJ whole genome shotgun (WGS) entry which is preliminary data.</text>
</comment>
<feature type="transmembrane region" description="Helical" evidence="6">
    <location>
        <begin position="47"/>
        <end position="68"/>
    </location>
</feature>
<feature type="domain" description="Cytochrome C biogenesis protein transmembrane" evidence="7">
    <location>
        <begin position="4"/>
        <end position="217"/>
    </location>
</feature>
<dbReference type="Pfam" id="PF02683">
    <property type="entry name" value="DsbD_TM"/>
    <property type="match status" value="1"/>
</dbReference>
<evidence type="ECO:0000256" key="1">
    <source>
        <dbReference type="ARBA" id="ARBA00004141"/>
    </source>
</evidence>
<accession>A0A8H2PZR6</accession>
<evidence type="ECO:0000256" key="5">
    <source>
        <dbReference type="ARBA" id="ARBA00023136"/>
    </source>
</evidence>
<dbReference type="RefSeq" id="WP_141991178.1">
    <property type="nucleotide sequence ID" value="NZ_VFRA01000001.1"/>
</dbReference>
<evidence type="ECO:0000256" key="4">
    <source>
        <dbReference type="ARBA" id="ARBA00022989"/>
    </source>
</evidence>
<keyword evidence="4 6" id="KW-1133">Transmembrane helix</keyword>
<protein>
    <submittedName>
        <fullName evidence="8">Cytochrome c biogenesis protein CcdA</fullName>
    </submittedName>
</protein>
<comment type="similarity">
    <text evidence="2">Belongs to the DsbD family.</text>
</comment>
<keyword evidence="5 6" id="KW-0472">Membrane</keyword>
<evidence type="ECO:0000256" key="6">
    <source>
        <dbReference type="SAM" id="Phobius"/>
    </source>
</evidence>
<dbReference type="InterPro" id="IPR003834">
    <property type="entry name" value="Cyt_c_assmbl_TM_dom"/>
</dbReference>
<name>A0A8H2PZR6_9MICO</name>
<comment type="subcellular location">
    <subcellularLocation>
        <location evidence="1">Membrane</location>
        <topology evidence="1">Multi-pass membrane protein</topology>
    </subcellularLocation>
</comment>
<proteinExistence type="inferred from homology"/>
<feature type="transmembrane region" description="Helical" evidence="6">
    <location>
        <begin position="203"/>
        <end position="223"/>
    </location>
</feature>
<evidence type="ECO:0000256" key="2">
    <source>
        <dbReference type="ARBA" id="ARBA00006143"/>
    </source>
</evidence>
<evidence type="ECO:0000313" key="9">
    <source>
        <dbReference type="Proteomes" id="UP000316560"/>
    </source>
</evidence>
<keyword evidence="3 6" id="KW-0812">Transmembrane</keyword>
<dbReference type="OrthoDB" id="9811352at2"/>
<dbReference type="AlphaFoldDB" id="A0A8H2PZR6"/>